<keyword evidence="1" id="KW-0472">Membrane</keyword>
<name>A0A4R2SC38_9FIRM</name>
<gene>
    <name evidence="2" type="ORF">EDD73_102131</name>
</gene>
<organism evidence="2 3">
    <name type="scientific">Heliophilum fasciatum</name>
    <dbReference type="NCBI Taxonomy" id="35700"/>
    <lineage>
        <taxon>Bacteria</taxon>
        <taxon>Bacillati</taxon>
        <taxon>Bacillota</taxon>
        <taxon>Clostridia</taxon>
        <taxon>Eubacteriales</taxon>
        <taxon>Heliobacteriaceae</taxon>
        <taxon>Heliophilum</taxon>
    </lineage>
</organism>
<dbReference type="Proteomes" id="UP000294813">
    <property type="component" value="Unassembled WGS sequence"/>
</dbReference>
<keyword evidence="1" id="KW-0812">Transmembrane</keyword>
<evidence type="ECO:0000256" key="1">
    <source>
        <dbReference type="SAM" id="Phobius"/>
    </source>
</evidence>
<keyword evidence="1" id="KW-1133">Transmembrane helix</keyword>
<feature type="transmembrane region" description="Helical" evidence="1">
    <location>
        <begin position="12"/>
        <end position="33"/>
    </location>
</feature>
<reference evidence="2 3" key="1">
    <citation type="submission" date="2019-03" db="EMBL/GenBank/DDBJ databases">
        <title>Genomic Encyclopedia of Type Strains, Phase IV (KMG-IV): sequencing the most valuable type-strain genomes for metagenomic binning, comparative biology and taxonomic classification.</title>
        <authorList>
            <person name="Goeker M."/>
        </authorList>
    </citation>
    <scope>NUCLEOTIDE SEQUENCE [LARGE SCALE GENOMIC DNA]</scope>
    <source>
        <strain evidence="2 3">DSM 11170</strain>
    </source>
</reference>
<proteinExistence type="predicted"/>
<comment type="caution">
    <text evidence="2">The sequence shown here is derived from an EMBL/GenBank/DDBJ whole genome shotgun (WGS) entry which is preliminary data.</text>
</comment>
<protein>
    <submittedName>
        <fullName evidence="2">Uncharacterized protein</fullName>
    </submittedName>
</protein>
<evidence type="ECO:0000313" key="2">
    <source>
        <dbReference type="EMBL" id="TCP68735.1"/>
    </source>
</evidence>
<dbReference type="EMBL" id="SLXT01000002">
    <property type="protein sequence ID" value="TCP68735.1"/>
    <property type="molecule type" value="Genomic_DNA"/>
</dbReference>
<sequence>MPNNILNNKGQSLRLSFFFVLISLLIFSPSLYIEYEEWLIVVVLTILHPPTKKNNNNLLSQLITTYVFYIVFVIFDVFFDYYIGTYFVLLGSPQDGVIPSFWKVFFDSIEEYNLHNILVPFFIFYFRKSFNR</sequence>
<keyword evidence="3" id="KW-1185">Reference proteome</keyword>
<evidence type="ECO:0000313" key="3">
    <source>
        <dbReference type="Proteomes" id="UP000294813"/>
    </source>
</evidence>
<accession>A0A4R2SC38</accession>
<feature type="transmembrane region" description="Helical" evidence="1">
    <location>
        <begin position="66"/>
        <end position="89"/>
    </location>
</feature>
<dbReference type="AlphaFoldDB" id="A0A4R2SC38"/>